<evidence type="ECO:0000256" key="9">
    <source>
        <dbReference type="ARBA" id="ARBA00023004"/>
    </source>
</evidence>
<dbReference type="InterPro" id="IPR036524">
    <property type="entry name" value="Frataxin/CyaY_sf"/>
</dbReference>
<evidence type="ECO:0000256" key="2">
    <source>
        <dbReference type="ARBA" id="ARBA00008183"/>
    </source>
</evidence>
<keyword evidence="14" id="KW-1185">Reference proteome</keyword>
<dbReference type="GO" id="GO:0051537">
    <property type="term" value="F:2 iron, 2 sulfur cluster binding"/>
    <property type="evidence" value="ECO:0007669"/>
    <property type="project" value="TreeGrafter"/>
</dbReference>
<keyword evidence="11" id="KW-0496">Mitochondrion</keyword>
<keyword evidence="9" id="KW-0408">Iron</keyword>
<evidence type="ECO:0000256" key="6">
    <source>
        <dbReference type="ARBA" id="ARBA00022496"/>
    </source>
</evidence>
<dbReference type="SMART" id="SM01219">
    <property type="entry name" value="Frataxin_Cyay"/>
    <property type="match status" value="1"/>
</dbReference>
<dbReference type="eggNOG" id="KOG3413">
    <property type="taxonomic scope" value="Eukaryota"/>
</dbReference>
<evidence type="ECO:0000256" key="3">
    <source>
        <dbReference type="ARBA" id="ARBA00013107"/>
    </source>
</evidence>
<dbReference type="PANTHER" id="PTHR16821:SF2">
    <property type="entry name" value="FRATAXIN, MITOCHONDRIAL"/>
    <property type="match status" value="1"/>
</dbReference>
<keyword evidence="4" id="KW-0409">Iron storage</keyword>
<dbReference type="InterPro" id="IPR020895">
    <property type="entry name" value="Frataxin_CS"/>
</dbReference>
<evidence type="ECO:0000256" key="7">
    <source>
        <dbReference type="ARBA" id="ARBA00022946"/>
    </source>
</evidence>
<evidence type="ECO:0000256" key="5">
    <source>
        <dbReference type="ARBA" id="ARBA00022448"/>
    </source>
</evidence>
<gene>
    <name evidence="13" type="ORF">THAOC_31620</name>
</gene>
<dbReference type="PANTHER" id="PTHR16821">
    <property type="entry name" value="FRATAXIN"/>
    <property type="match status" value="1"/>
</dbReference>
<dbReference type="SUPFAM" id="SSF55387">
    <property type="entry name" value="Frataxin/Nqo15-like"/>
    <property type="match status" value="1"/>
</dbReference>
<dbReference type="GO" id="GO:0034986">
    <property type="term" value="F:iron chaperone activity"/>
    <property type="evidence" value="ECO:0007669"/>
    <property type="project" value="TreeGrafter"/>
</dbReference>
<evidence type="ECO:0000313" key="14">
    <source>
        <dbReference type="Proteomes" id="UP000266841"/>
    </source>
</evidence>
<comment type="similarity">
    <text evidence="2">Belongs to the frataxin family.</text>
</comment>
<dbReference type="Pfam" id="PF01491">
    <property type="entry name" value="Frataxin_Cyay"/>
    <property type="match status" value="1"/>
</dbReference>
<dbReference type="OrthoDB" id="1897642at2759"/>
<dbReference type="GO" id="GO:0008198">
    <property type="term" value="F:ferrous iron binding"/>
    <property type="evidence" value="ECO:0007669"/>
    <property type="project" value="TreeGrafter"/>
</dbReference>
<evidence type="ECO:0000256" key="1">
    <source>
        <dbReference type="ARBA" id="ARBA00004173"/>
    </source>
</evidence>
<dbReference type="PROSITE" id="PS50810">
    <property type="entry name" value="FRATAXIN_2"/>
    <property type="match status" value="1"/>
</dbReference>
<evidence type="ECO:0000256" key="8">
    <source>
        <dbReference type="ARBA" id="ARBA00023002"/>
    </source>
</evidence>
<reference evidence="13 14" key="1">
    <citation type="journal article" date="2012" name="Genome Biol.">
        <title>Genome and low-iron response of an oceanic diatom adapted to chronic iron limitation.</title>
        <authorList>
            <person name="Lommer M."/>
            <person name="Specht M."/>
            <person name="Roy A.S."/>
            <person name="Kraemer L."/>
            <person name="Andreson R."/>
            <person name="Gutowska M.A."/>
            <person name="Wolf J."/>
            <person name="Bergner S.V."/>
            <person name="Schilhabel M.B."/>
            <person name="Klostermeier U.C."/>
            <person name="Beiko R.G."/>
            <person name="Rosenstiel P."/>
            <person name="Hippler M."/>
            <person name="Laroche J."/>
        </authorList>
    </citation>
    <scope>NUCLEOTIDE SEQUENCE [LARGE SCALE GENOMIC DNA]</scope>
    <source>
        <strain evidence="13 14">CCMP1005</strain>
    </source>
</reference>
<dbReference type="NCBIfam" id="TIGR03422">
    <property type="entry name" value="mito_frataxin"/>
    <property type="match status" value="1"/>
</dbReference>
<keyword evidence="10" id="KW-0406">Ion transport</keyword>
<dbReference type="GO" id="GO:0016226">
    <property type="term" value="P:iron-sulfur cluster assembly"/>
    <property type="evidence" value="ECO:0007669"/>
    <property type="project" value="InterPro"/>
</dbReference>
<keyword evidence="7" id="KW-0809">Transit peptide</keyword>
<comment type="caution">
    <text evidence="13">The sequence shown here is derived from an EMBL/GenBank/DDBJ whole genome shotgun (WGS) entry which is preliminary data.</text>
</comment>
<dbReference type="GO" id="GO:0006826">
    <property type="term" value="P:iron ion transport"/>
    <property type="evidence" value="ECO:0007669"/>
    <property type="project" value="UniProtKB-KW"/>
</dbReference>
<dbReference type="Gene3D" id="3.30.920.10">
    <property type="entry name" value="Frataxin/CyaY"/>
    <property type="match status" value="1"/>
</dbReference>
<keyword evidence="8" id="KW-0560">Oxidoreductase</keyword>
<evidence type="ECO:0000256" key="12">
    <source>
        <dbReference type="ARBA" id="ARBA00047990"/>
    </source>
</evidence>
<dbReference type="PRINTS" id="PR00904">
    <property type="entry name" value="FRATAXIN"/>
</dbReference>
<dbReference type="EMBL" id="AGNL01044721">
    <property type="protein sequence ID" value="EJK49502.1"/>
    <property type="molecule type" value="Genomic_DNA"/>
</dbReference>
<accession>K0RS35</accession>
<evidence type="ECO:0000313" key="13">
    <source>
        <dbReference type="EMBL" id="EJK49502.1"/>
    </source>
</evidence>
<comment type="catalytic activity">
    <reaction evidence="12">
        <text>4 Fe(2+) + O2 + 4 H(+) = 4 Fe(3+) + 2 H2O</text>
        <dbReference type="Rhea" id="RHEA:11148"/>
        <dbReference type="ChEBI" id="CHEBI:15377"/>
        <dbReference type="ChEBI" id="CHEBI:15378"/>
        <dbReference type="ChEBI" id="CHEBI:15379"/>
        <dbReference type="ChEBI" id="CHEBI:29033"/>
        <dbReference type="ChEBI" id="CHEBI:29034"/>
        <dbReference type="EC" id="1.16.3.1"/>
    </reaction>
</comment>
<dbReference type="PROSITE" id="PS01344">
    <property type="entry name" value="FRATAXIN_1"/>
    <property type="match status" value="1"/>
</dbReference>
<dbReference type="Proteomes" id="UP000266841">
    <property type="component" value="Unassembled WGS sequence"/>
</dbReference>
<dbReference type="GO" id="GO:0006879">
    <property type="term" value="P:intracellular iron ion homeostasis"/>
    <property type="evidence" value="ECO:0007669"/>
    <property type="project" value="UniProtKB-KW"/>
</dbReference>
<dbReference type="EC" id="1.16.3.1" evidence="3"/>
<proteinExistence type="inferred from homology"/>
<dbReference type="GO" id="GO:0008199">
    <property type="term" value="F:ferric iron binding"/>
    <property type="evidence" value="ECO:0007669"/>
    <property type="project" value="InterPro"/>
</dbReference>
<name>K0RS35_THAOC</name>
<protein>
    <recommendedName>
        <fullName evidence="3">ferroxidase</fullName>
        <ecNumber evidence="3">1.16.3.1</ecNumber>
    </recommendedName>
</protein>
<comment type="subcellular location">
    <subcellularLocation>
        <location evidence="1">Mitochondrion</location>
    </subcellularLocation>
</comment>
<evidence type="ECO:0000256" key="4">
    <source>
        <dbReference type="ARBA" id="ARBA00022434"/>
    </source>
</evidence>
<evidence type="ECO:0000256" key="10">
    <source>
        <dbReference type="ARBA" id="ARBA00023065"/>
    </source>
</evidence>
<dbReference type="InterPro" id="IPR002908">
    <property type="entry name" value="Frataxin/CyaY"/>
</dbReference>
<keyword evidence="6" id="KW-0410">Iron transport</keyword>
<evidence type="ECO:0000256" key="11">
    <source>
        <dbReference type="ARBA" id="ARBA00023128"/>
    </source>
</evidence>
<keyword evidence="5" id="KW-0813">Transport</keyword>
<organism evidence="13 14">
    <name type="scientific">Thalassiosira oceanica</name>
    <name type="common">Marine diatom</name>
    <dbReference type="NCBI Taxonomy" id="159749"/>
    <lineage>
        <taxon>Eukaryota</taxon>
        <taxon>Sar</taxon>
        <taxon>Stramenopiles</taxon>
        <taxon>Ochrophyta</taxon>
        <taxon>Bacillariophyta</taxon>
        <taxon>Coscinodiscophyceae</taxon>
        <taxon>Thalassiosirophycidae</taxon>
        <taxon>Thalassiosirales</taxon>
        <taxon>Thalassiosiraceae</taxon>
        <taxon>Thalassiosira</taxon>
    </lineage>
</organism>
<sequence length="186" mass="20793">MNRLTAISSVTKCNTSDGTRTAACRRHIGICAGRPSFVRTCAFERRSSIQVRSFQNVGQYHRVADETLESIQDAVEEYLEDNFDADADGEMPEVNYADGVLTISLPPRGTWVLNKQTPNEQIWWSSPVSGPRRYEYIESMNRWVYSRAIEAKSGDDSTFDVVDTLGGILNKELEGLFGKCVDGLKA</sequence>
<dbReference type="InterPro" id="IPR017789">
    <property type="entry name" value="Frataxin"/>
</dbReference>
<dbReference type="GO" id="GO:0004322">
    <property type="term" value="F:ferroxidase activity"/>
    <property type="evidence" value="ECO:0007669"/>
    <property type="project" value="UniProtKB-EC"/>
</dbReference>
<dbReference type="NCBIfam" id="TIGR03421">
    <property type="entry name" value="FeS_CyaY"/>
    <property type="match status" value="1"/>
</dbReference>
<dbReference type="GO" id="GO:0005739">
    <property type="term" value="C:mitochondrion"/>
    <property type="evidence" value="ECO:0007669"/>
    <property type="project" value="UniProtKB-SubCell"/>
</dbReference>
<dbReference type="AlphaFoldDB" id="K0RS35"/>